<dbReference type="PANTHER" id="PTHR33744:SF1">
    <property type="entry name" value="DNA-BINDING TRANSCRIPTIONAL ACTIVATOR ADER"/>
    <property type="match status" value="1"/>
</dbReference>
<dbReference type="Pfam" id="PF13556">
    <property type="entry name" value="HTH_30"/>
    <property type="match status" value="1"/>
</dbReference>
<evidence type="ECO:0000259" key="2">
    <source>
        <dbReference type="Pfam" id="PF13556"/>
    </source>
</evidence>
<evidence type="ECO:0000313" key="4">
    <source>
        <dbReference type="Proteomes" id="UP001185069"/>
    </source>
</evidence>
<sequence>MLPSVRQVLASEELQRGAPEVLAGRAELDREVRWIHIVETTDVAPVLRGQELVLSTGAAWPTQPQALESLAAALAKVNVAGLVLELGDRLPHPPGALVEAFRRHRLPLIVLHSPVQFIAVTESVHSTIVAQQMATLRAREDLNARYAQMIARGSSSTFILQQSSELLGQPVLLVDPAGRIVTMALAGRDAAAVVRSWRENRPKWSSAQVMAHGQHWGALCAQPATPQAAVHPAGVDYLLSQAALALAVGRLAAGSENPWRADRDQQLLTAVRTGNYATDAEVEDFTAAIGFRTGKTPSFGVAVSLPADAEEISANRLAEALEAEALQVCVAKDATVQRRQQFSLLLSGETTEVLAAVLRSGWPDARIAVGRAAGSTPELSASLHQATSLLSMPSTGAESLGRGPVLRADAHQLRLLIRGLRSQPSLPAFVQMTLGPILSWDAKNSGDLLQVLRAYLRHPGNRTAAASESHLSRSVFYQRLALIEEVLEADLSSGETISALYSAVLAHDSLS</sequence>
<dbReference type="InterPro" id="IPR051448">
    <property type="entry name" value="CdaR-like_regulators"/>
</dbReference>
<organism evidence="3 4">
    <name type="scientific">Arthrobacter russicus</name>
    <dbReference type="NCBI Taxonomy" id="172040"/>
    <lineage>
        <taxon>Bacteria</taxon>
        <taxon>Bacillati</taxon>
        <taxon>Actinomycetota</taxon>
        <taxon>Actinomycetes</taxon>
        <taxon>Micrococcales</taxon>
        <taxon>Micrococcaceae</taxon>
        <taxon>Arthrobacter</taxon>
    </lineage>
</organism>
<protein>
    <submittedName>
        <fullName evidence="3">Purine catabolism regulator</fullName>
    </submittedName>
</protein>
<evidence type="ECO:0000259" key="1">
    <source>
        <dbReference type="Pfam" id="PF07905"/>
    </source>
</evidence>
<dbReference type="RefSeq" id="WP_309796725.1">
    <property type="nucleotide sequence ID" value="NZ_BAAAHY010000006.1"/>
</dbReference>
<keyword evidence="4" id="KW-1185">Reference proteome</keyword>
<evidence type="ECO:0000313" key="3">
    <source>
        <dbReference type="EMBL" id="MDR6268839.1"/>
    </source>
</evidence>
<comment type="caution">
    <text evidence="3">The sequence shown here is derived from an EMBL/GenBank/DDBJ whole genome shotgun (WGS) entry which is preliminary data.</text>
</comment>
<dbReference type="Gene3D" id="1.10.10.2840">
    <property type="entry name" value="PucR C-terminal helix-turn-helix domain"/>
    <property type="match status" value="1"/>
</dbReference>
<proteinExistence type="predicted"/>
<dbReference type="InterPro" id="IPR025736">
    <property type="entry name" value="PucR_C-HTH_dom"/>
</dbReference>
<dbReference type="EMBL" id="JAVDQF010000001">
    <property type="protein sequence ID" value="MDR6268839.1"/>
    <property type="molecule type" value="Genomic_DNA"/>
</dbReference>
<reference evidence="3 4" key="1">
    <citation type="submission" date="2023-07" db="EMBL/GenBank/DDBJ databases">
        <title>Sequencing the genomes of 1000 actinobacteria strains.</title>
        <authorList>
            <person name="Klenk H.-P."/>
        </authorList>
    </citation>
    <scope>NUCLEOTIDE SEQUENCE [LARGE SCALE GENOMIC DNA]</scope>
    <source>
        <strain evidence="3 4">DSM 14555</strain>
    </source>
</reference>
<accession>A0ABU1J8U9</accession>
<dbReference type="Proteomes" id="UP001185069">
    <property type="component" value="Unassembled WGS sequence"/>
</dbReference>
<gene>
    <name evidence="3" type="ORF">JOE69_001077</name>
</gene>
<name>A0ABU1J8U9_9MICC</name>
<feature type="domain" description="PucR C-terminal helix-turn-helix" evidence="2">
    <location>
        <begin position="448"/>
        <end position="506"/>
    </location>
</feature>
<dbReference type="Pfam" id="PF07905">
    <property type="entry name" value="PucR"/>
    <property type="match status" value="1"/>
</dbReference>
<dbReference type="InterPro" id="IPR012914">
    <property type="entry name" value="PucR_dom"/>
</dbReference>
<dbReference type="InterPro" id="IPR042070">
    <property type="entry name" value="PucR_C-HTH_sf"/>
</dbReference>
<dbReference type="PANTHER" id="PTHR33744">
    <property type="entry name" value="CARBOHYDRATE DIACID REGULATOR"/>
    <property type="match status" value="1"/>
</dbReference>
<feature type="domain" description="Purine catabolism PurC-like" evidence="1">
    <location>
        <begin position="7"/>
        <end position="128"/>
    </location>
</feature>